<evidence type="ECO:0000256" key="1">
    <source>
        <dbReference type="ARBA" id="ARBA00004871"/>
    </source>
</evidence>
<feature type="domain" description="N-acetyltransferase" evidence="9">
    <location>
        <begin position="13"/>
        <end position="166"/>
    </location>
</feature>
<dbReference type="NCBIfam" id="TIGR00507">
    <property type="entry name" value="aroE"/>
    <property type="match status" value="1"/>
</dbReference>
<feature type="binding site" evidence="8">
    <location>
        <position position="430"/>
    </location>
    <ligand>
        <name>shikimate</name>
        <dbReference type="ChEBI" id="CHEBI:36208"/>
    </ligand>
</feature>
<dbReference type="SUPFAM" id="SSF51735">
    <property type="entry name" value="NAD(P)-binding Rossmann-fold domains"/>
    <property type="match status" value="1"/>
</dbReference>
<name>A0A1G5CSM5_9PAST</name>
<comment type="function">
    <text evidence="8">Involved in the biosynthesis of the chorismate, which leads to the biosynthesis of aromatic amino acids. Catalyzes the reversible NADPH linked reduction of 3-dehydroshikimate (DHSA) to yield shikimate (SA).</text>
</comment>
<comment type="pathway">
    <text evidence="1 8">Metabolic intermediate biosynthesis; chorismate biosynthesis; chorismate from D-erythrose 4-phosphate and phosphoenolpyruvate: step 4/7.</text>
</comment>
<evidence type="ECO:0000256" key="2">
    <source>
        <dbReference type="ARBA" id="ARBA00012962"/>
    </source>
</evidence>
<dbReference type="InterPro" id="IPR046346">
    <property type="entry name" value="Aminoacid_DH-like_N_sf"/>
</dbReference>
<gene>
    <name evidence="8" type="primary">aroE</name>
    <name evidence="10" type="ORF">SAMN02910354_01315</name>
</gene>
<feature type="binding site" evidence="8">
    <location>
        <position position="400"/>
    </location>
    <ligand>
        <name>shikimate</name>
        <dbReference type="ChEBI" id="CHEBI:36208"/>
    </ligand>
</feature>
<sequence>MQLKSSLIVNQHLRLEQITEDDAEPVFRLICRQRDYLSRWLPGVGLTSNVSSTLKFIRSLKPLEQVFTIRRDDEIIGLVSFNKADYSNLKLEIGYWLSQFEQKQGIMTQCVQTMIDYAFNQLYFNRIQIKCAIGNTASKGIPQRLGFQLEGIERQGLLLLSGEFADFEIYSMLAQDWKNKQDKQIMDTYAVWGNPIAQSKSPAIHKIFAEQTGQNMKYIAMLGDEQHFERQLQEFFAQGAKGCNITAPFKERAYRLADEYSERALTAGACNTLKKLENGKLYADNTDGAGLVSDLQRLGWLKPNQQILILGAGGATKGVLLPLLQAQQKILIANRTLAKAEELAEKFSPYGEIRAVELKTIPPYRYDVVINATSLGLTGKTADIQPEILQQAGAVYDMQYAKETDTPFIALAKSLGVNNVSDGFGMLVGQAAHSFRLWRGIMPDIEVLLNRGI</sequence>
<dbReference type="InterPro" id="IPR041121">
    <property type="entry name" value="SDH_C"/>
</dbReference>
<dbReference type="Gene3D" id="3.40.50.720">
    <property type="entry name" value="NAD(P)-binding Rossmann-like Domain"/>
    <property type="match status" value="1"/>
</dbReference>
<dbReference type="InterPro" id="IPR013708">
    <property type="entry name" value="Shikimate_DH-bd_N"/>
</dbReference>
<feature type="binding site" evidence="8">
    <location>
        <position position="287"/>
    </location>
    <ligand>
        <name>shikimate</name>
        <dbReference type="ChEBI" id="CHEBI:36208"/>
    </ligand>
</feature>
<feature type="binding site" evidence="8">
    <location>
        <begin position="199"/>
        <end position="201"/>
    </location>
    <ligand>
        <name>shikimate</name>
        <dbReference type="ChEBI" id="CHEBI:36208"/>
    </ligand>
</feature>
<evidence type="ECO:0000313" key="11">
    <source>
        <dbReference type="Proteomes" id="UP000199588"/>
    </source>
</evidence>
<feature type="binding site" evidence="8">
    <location>
        <position position="271"/>
    </location>
    <ligand>
        <name>shikimate</name>
        <dbReference type="ChEBI" id="CHEBI:36208"/>
    </ligand>
</feature>
<dbReference type="InterPro" id="IPR011342">
    <property type="entry name" value="Shikimate_DH"/>
</dbReference>
<organism evidence="10 11">
    <name type="scientific">Basfia succiniciproducens</name>
    <dbReference type="NCBI Taxonomy" id="653940"/>
    <lineage>
        <taxon>Bacteria</taxon>
        <taxon>Pseudomonadati</taxon>
        <taxon>Pseudomonadota</taxon>
        <taxon>Gammaproteobacteria</taxon>
        <taxon>Pasteurellales</taxon>
        <taxon>Pasteurellaceae</taxon>
        <taxon>Basfia</taxon>
    </lineage>
</organism>
<comment type="catalytic activity">
    <reaction evidence="7 8">
        <text>shikimate + NADP(+) = 3-dehydroshikimate + NADPH + H(+)</text>
        <dbReference type="Rhea" id="RHEA:17737"/>
        <dbReference type="ChEBI" id="CHEBI:15378"/>
        <dbReference type="ChEBI" id="CHEBI:16630"/>
        <dbReference type="ChEBI" id="CHEBI:36208"/>
        <dbReference type="ChEBI" id="CHEBI:57783"/>
        <dbReference type="ChEBI" id="CHEBI:58349"/>
        <dbReference type="EC" id="1.1.1.25"/>
    </reaction>
</comment>
<proteinExistence type="inferred from homology"/>
<evidence type="ECO:0000256" key="6">
    <source>
        <dbReference type="ARBA" id="ARBA00023141"/>
    </source>
</evidence>
<comment type="caution">
    <text evidence="10">The sequence shown here is derived from an EMBL/GenBank/DDBJ whole genome shotgun (WGS) entry which is preliminary data.</text>
</comment>
<evidence type="ECO:0000313" key="10">
    <source>
        <dbReference type="EMBL" id="SCY05396.1"/>
    </source>
</evidence>
<feature type="binding site" evidence="8">
    <location>
        <position position="246"/>
    </location>
    <ligand>
        <name>shikimate</name>
        <dbReference type="ChEBI" id="CHEBI:36208"/>
    </ligand>
</feature>
<feature type="binding site" evidence="8">
    <location>
        <position position="398"/>
    </location>
    <ligand>
        <name>NADP(+)</name>
        <dbReference type="ChEBI" id="CHEBI:58349"/>
    </ligand>
</feature>
<keyword evidence="4 8" id="KW-0521">NADP</keyword>
<evidence type="ECO:0000256" key="4">
    <source>
        <dbReference type="ARBA" id="ARBA00022857"/>
    </source>
</evidence>
<dbReference type="InterPro" id="IPR036291">
    <property type="entry name" value="NAD(P)-bd_dom_sf"/>
</dbReference>
<evidence type="ECO:0000256" key="5">
    <source>
        <dbReference type="ARBA" id="ARBA00023002"/>
    </source>
</evidence>
<dbReference type="Gene3D" id="3.40.50.10860">
    <property type="entry name" value="Leucine Dehydrogenase, chain A, domain 1"/>
    <property type="match status" value="1"/>
</dbReference>
<dbReference type="InterPro" id="IPR022893">
    <property type="entry name" value="Shikimate_DH_fam"/>
</dbReference>
<feature type="active site" description="Proton acceptor" evidence="8">
    <location>
        <position position="250"/>
    </location>
</feature>
<comment type="similarity">
    <text evidence="8">Belongs to the shikimate dehydrogenase family.</text>
</comment>
<dbReference type="InterPro" id="IPR006151">
    <property type="entry name" value="Shikm_DH/Glu-tRNA_Rdtase"/>
</dbReference>
<evidence type="ECO:0000256" key="7">
    <source>
        <dbReference type="ARBA" id="ARBA00049442"/>
    </source>
</evidence>
<evidence type="ECO:0000256" key="3">
    <source>
        <dbReference type="ARBA" id="ARBA00022605"/>
    </source>
</evidence>
<feature type="binding site" evidence="8">
    <location>
        <begin position="311"/>
        <end position="315"/>
    </location>
    <ligand>
        <name>NADP(+)</name>
        <dbReference type="ChEBI" id="CHEBI:58349"/>
    </ligand>
</feature>
<dbReference type="Pfam" id="PF08501">
    <property type="entry name" value="Shikimate_dh_N"/>
    <property type="match status" value="1"/>
</dbReference>
<keyword evidence="5 8" id="KW-0560">Oxidoreductase</keyword>
<dbReference type="Pfam" id="PF01488">
    <property type="entry name" value="Shikimate_DH"/>
    <property type="match status" value="1"/>
</dbReference>
<feature type="binding site" evidence="8">
    <location>
        <begin position="334"/>
        <end position="339"/>
    </location>
    <ligand>
        <name>NADP(+)</name>
        <dbReference type="ChEBI" id="CHEBI:58349"/>
    </ligand>
</feature>
<dbReference type="PANTHER" id="PTHR21089">
    <property type="entry name" value="SHIKIMATE DEHYDROGENASE"/>
    <property type="match status" value="1"/>
</dbReference>
<dbReference type="InterPro" id="IPR000182">
    <property type="entry name" value="GNAT_dom"/>
</dbReference>
<dbReference type="EMBL" id="FMUQ01000009">
    <property type="protein sequence ID" value="SCY05396.1"/>
    <property type="molecule type" value="Genomic_DNA"/>
</dbReference>
<protein>
    <recommendedName>
        <fullName evidence="2 8">Shikimate dehydrogenase (NADP(+))</fullName>
        <shortName evidence="8">SDH</shortName>
        <ecNumber evidence="2 8">1.1.1.25</ecNumber>
    </recommendedName>
</protein>
<dbReference type="InterPro" id="IPR016181">
    <property type="entry name" value="Acyl_CoA_acyltransferase"/>
</dbReference>
<dbReference type="SUPFAM" id="SSF55729">
    <property type="entry name" value="Acyl-CoA N-acyltransferases (Nat)"/>
    <property type="match status" value="1"/>
</dbReference>
<dbReference type="Proteomes" id="UP000199588">
    <property type="component" value="Unassembled WGS sequence"/>
</dbReference>
<dbReference type="NCBIfam" id="NF001310">
    <property type="entry name" value="PRK00258.1-2"/>
    <property type="match status" value="1"/>
</dbReference>
<evidence type="ECO:0000256" key="8">
    <source>
        <dbReference type="HAMAP-Rule" id="MF_00222"/>
    </source>
</evidence>
<dbReference type="EC" id="1.1.1.25" evidence="2 8"/>
<dbReference type="PROSITE" id="PS51186">
    <property type="entry name" value="GNAT"/>
    <property type="match status" value="1"/>
</dbReference>
<keyword evidence="11" id="KW-1185">Reference proteome</keyword>
<reference evidence="10 11" key="1">
    <citation type="submission" date="2016-10" db="EMBL/GenBank/DDBJ databases">
        <authorList>
            <person name="Varghese N."/>
            <person name="Submissions S."/>
        </authorList>
    </citation>
    <scope>NUCLEOTIDE SEQUENCE [LARGE SCALE GENOMIC DNA]</scope>
    <source>
        <strain evidence="10 11">DSM 22022</strain>
    </source>
</reference>
<dbReference type="PANTHER" id="PTHR21089:SF1">
    <property type="entry name" value="BIFUNCTIONAL 3-DEHYDROQUINATE DEHYDRATASE_SHIKIMATE DEHYDROGENASE, CHLOROPLASTIC"/>
    <property type="match status" value="1"/>
</dbReference>
<dbReference type="Gene3D" id="3.40.630.30">
    <property type="match status" value="1"/>
</dbReference>
<dbReference type="SUPFAM" id="SSF53223">
    <property type="entry name" value="Aminoacid dehydrogenase-like, N-terminal domain"/>
    <property type="match status" value="1"/>
</dbReference>
<dbReference type="HAMAP" id="MF_00222">
    <property type="entry name" value="Shikimate_DH_AroE"/>
    <property type="match status" value="1"/>
</dbReference>
<accession>A0A1G5CSM5</accession>
<feature type="binding site" evidence="8">
    <location>
        <position position="423"/>
    </location>
    <ligand>
        <name>NADP(+)</name>
        <dbReference type="ChEBI" id="CHEBI:58349"/>
    </ligand>
</feature>
<dbReference type="CDD" id="cd01065">
    <property type="entry name" value="NAD_bind_Shikimate_DH"/>
    <property type="match status" value="1"/>
</dbReference>
<dbReference type="Pfam" id="PF18317">
    <property type="entry name" value="SDH_C"/>
    <property type="match status" value="1"/>
</dbReference>
<dbReference type="Pfam" id="PF13302">
    <property type="entry name" value="Acetyltransf_3"/>
    <property type="match status" value="1"/>
</dbReference>
<evidence type="ECO:0000259" key="9">
    <source>
        <dbReference type="PROSITE" id="PS51186"/>
    </source>
</evidence>
<comment type="subunit">
    <text evidence="8">Homodimer.</text>
</comment>
<feature type="binding site" evidence="8">
    <location>
        <position position="262"/>
    </location>
    <ligand>
        <name>NADP(+)</name>
        <dbReference type="ChEBI" id="CHEBI:58349"/>
    </ligand>
</feature>
<keyword evidence="6 8" id="KW-0057">Aromatic amino acid biosynthesis</keyword>
<keyword evidence="3 8" id="KW-0028">Amino-acid biosynthesis</keyword>